<dbReference type="InterPro" id="IPR036250">
    <property type="entry name" value="AcylCo_DH-like_C"/>
</dbReference>
<keyword evidence="3" id="KW-0285">Flavoprotein</keyword>
<dbReference type="InterPro" id="IPR006091">
    <property type="entry name" value="Acyl-CoA_Oxase/DH_mid-dom"/>
</dbReference>
<dbReference type="InterPro" id="IPR009075">
    <property type="entry name" value="AcylCo_DH/oxidase_C"/>
</dbReference>
<dbReference type="GO" id="GO:0050660">
    <property type="term" value="F:flavin adenine dinucleotide binding"/>
    <property type="evidence" value="ECO:0007669"/>
    <property type="project" value="InterPro"/>
</dbReference>
<evidence type="ECO:0000256" key="2">
    <source>
        <dbReference type="ARBA" id="ARBA00009347"/>
    </source>
</evidence>
<comment type="cofactor">
    <cofactor evidence="1">
        <name>FAD</name>
        <dbReference type="ChEBI" id="CHEBI:57692"/>
    </cofactor>
</comment>
<dbReference type="InterPro" id="IPR006089">
    <property type="entry name" value="Acyl-CoA_DH_CS"/>
</dbReference>
<evidence type="ECO:0000256" key="1">
    <source>
        <dbReference type="ARBA" id="ARBA00001974"/>
    </source>
</evidence>
<reference evidence="9" key="1">
    <citation type="submission" date="2020-05" db="EMBL/GenBank/DDBJ databases">
        <authorList>
            <person name="Chiriac C."/>
            <person name="Salcher M."/>
            <person name="Ghai R."/>
            <person name="Kavagutti S V."/>
        </authorList>
    </citation>
    <scope>NUCLEOTIDE SEQUENCE</scope>
</reference>
<accession>A0A6J5Z9M0</accession>
<dbReference type="PANTHER" id="PTHR43884">
    <property type="entry name" value="ACYL-COA DEHYDROGENASE"/>
    <property type="match status" value="1"/>
</dbReference>
<dbReference type="PROSITE" id="PS00072">
    <property type="entry name" value="ACYL_COA_DH_1"/>
    <property type="match status" value="1"/>
</dbReference>
<keyword evidence="5" id="KW-0560">Oxidoreductase</keyword>
<evidence type="ECO:0000259" key="7">
    <source>
        <dbReference type="Pfam" id="PF02770"/>
    </source>
</evidence>
<feature type="domain" description="Acyl-CoA oxidase/dehydrogenase middle" evidence="7">
    <location>
        <begin position="122"/>
        <end position="216"/>
    </location>
</feature>
<evidence type="ECO:0000259" key="8">
    <source>
        <dbReference type="Pfam" id="PF02771"/>
    </source>
</evidence>
<dbReference type="Pfam" id="PF02770">
    <property type="entry name" value="Acyl-CoA_dh_M"/>
    <property type="match status" value="1"/>
</dbReference>
<evidence type="ECO:0000259" key="6">
    <source>
        <dbReference type="Pfam" id="PF00441"/>
    </source>
</evidence>
<dbReference type="AlphaFoldDB" id="A0A6J5Z9M0"/>
<dbReference type="FunFam" id="1.20.140.10:FF:000011">
    <property type="entry name" value="Medium-chain specific acyl-CoA dehydrogenase, mitochondrial"/>
    <property type="match status" value="1"/>
</dbReference>
<evidence type="ECO:0000256" key="3">
    <source>
        <dbReference type="ARBA" id="ARBA00022630"/>
    </source>
</evidence>
<evidence type="ECO:0000256" key="4">
    <source>
        <dbReference type="ARBA" id="ARBA00022827"/>
    </source>
</evidence>
<dbReference type="PIRSF" id="PIRSF016578">
    <property type="entry name" value="HsaA"/>
    <property type="match status" value="1"/>
</dbReference>
<dbReference type="InterPro" id="IPR046373">
    <property type="entry name" value="Acyl-CoA_Oxase/DH_mid-dom_sf"/>
</dbReference>
<dbReference type="Gene3D" id="1.10.540.10">
    <property type="entry name" value="Acyl-CoA dehydrogenase/oxidase, N-terminal domain"/>
    <property type="match status" value="1"/>
</dbReference>
<comment type="similarity">
    <text evidence="2">Belongs to the acyl-CoA dehydrogenase family.</text>
</comment>
<name>A0A6J5Z9M0_9ZZZZ</name>
<dbReference type="Pfam" id="PF00441">
    <property type="entry name" value="Acyl-CoA_dh_1"/>
    <property type="match status" value="1"/>
</dbReference>
<feature type="domain" description="Acyl-CoA dehydrogenase/oxidase N-terminal" evidence="8">
    <location>
        <begin position="7"/>
        <end position="118"/>
    </location>
</feature>
<sequence length="390" mass="41910">MTPDKLTSEQRMMLAAVDRFTVEKLEPRAADIDESGLFSSDLYAELAELGLLATMIPEAYGGIDVGVRTVMLAVERMARVSPGFAISVANLGDGVSSIIHGASEDIKTSVLPEAASGQAIVAFALTEPGSGSDNASLRLKAIRDGDDYLLSGQKIYITNGSVSHYFTVYARTSEDPRNGVSAFLVPRSATGLSLGRDENLLGLRGTPASVVNFDSVRVPSTWRLGDEGDGFRLAMISLDEARLNISAIALGICRRALDESIEFARNRVSFGQPIIRHQGIGFLLADLASELAAAWSIFDRALDAYENNEGRAASTLVSMAKLATTAAAMRITTEAIQIHGGAGLTRDYIVEKLFRDAKACQILDGTTQIQELIISRQLEKVGFPYEVLGW</sequence>
<dbReference type="SUPFAM" id="SSF56645">
    <property type="entry name" value="Acyl-CoA dehydrogenase NM domain-like"/>
    <property type="match status" value="1"/>
</dbReference>
<gene>
    <name evidence="9" type="ORF">UFOPK3770_00698</name>
</gene>
<dbReference type="PANTHER" id="PTHR43884:SF12">
    <property type="entry name" value="ISOVALERYL-COA DEHYDROGENASE, MITOCHONDRIAL-RELATED"/>
    <property type="match status" value="1"/>
</dbReference>
<organism evidence="9">
    <name type="scientific">freshwater metagenome</name>
    <dbReference type="NCBI Taxonomy" id="449393"/>
    <lineage>
        <taxon>unclassified sequences</taxon>
        <taxon>metagenomes</taxon>
        <taxon>ecological metagenomes</taxon>
    </lineage>
</organism>
<evidence type="ECO:0000256" key="5">
    <source>
        <dbReference type="ARBA" id="ARBA00023002"/>
    </source>
</evidence>
<dbReference type="EMBL" id="CAESAJ010000062">
    <property type="protein sequence ID" value="CAB4337717.1"/>
    <property type="molecule type" value="Genomic_DNA"/>
</dbReference>
<feature type="domain" description="Acyl-CoA dehydrogenase/oxidase C-terminal" evidence="6">
    <location>
        <begin position="228"/>
        <end position="378"/>
    </location>
</feature>
<dbReference type="Pfam" id="PF02771">
    <property type="entry name" value="Acyl-CoA_dh_N"/>
    <property type="match status" value="1"/>
</dbReference>
<dbReference type="InterPro" id="IPR009100">
    <property type="entry name" value="AcylCoA_DH/oxidase_NM_dom_sf"/>
</dbReference>
<evidence type="ECO:0000313" key="9">
    <source>
        <dbReference type="EMBL" id="CAB4337717.1"/>
    </source>
</evidence>
<dbReference type="InterPro" id="IPR013786">
    <property type="entry name" value="AcylCoA_DH/ox_N"/>
</dbReference>
<dbReference type="SUPFAM" id="SSF47203">
    <property type="entry name" value="Acyl-CoA dehydrogenase C-terminal domain-like"/>
    <property type="match status" value="1"/>
</dbReference>
<dbReference type="FunFam" id="2.40.110.10:FF:000002">
    <property type="entry name" value="Acyl-CoA dehydrogenase fadE12"/>
    <property type="match status" value="1"/>
</dbReference>
<dbReference type="Gene3D" id="1.20.140.10">
    <property type="entry name" value="Butyryl-CoA Dehydrogenase, subunit A, domain 3"/>
    <property type="match status" value="1"/>
</dbReference>
<protein>
    <submittedName>
        <fullName evidence="9">Unannotated protein</fullName>
    </submittedName>
</protein>
<dbReference type="GO" id="GO:0003995">
    <property type="term" value="F:acyl-CoA dehydrogenase activity"/>
    <property type="evidence" value="ECO:0007669"/>
    <property type="project" value="InterPro"/>
</dbReference>
<dbReference type="InterPro" id="IPR037069">
    <property type="entry name" value="AcylCoA_DH/ox_N_sf"/>
</dbReference>
<keyword evidence="4" id="KW-0274">FAD</keyword>
<dbReference type="PROSITE" id="PS00073">
    <property type="entry name" value="ACYL_COA_DH_2"/>
    <property type="match status" value="1"/>
</dbReference>
<dbReference type="Gene3D" id="2.40.110.10">
    <property type="entry name" value="Butyryl-CoA Dehydrogenase, subunit A, domain 2"/>
    <property type="match status" value="1"/>
</dbReference>
<proteinExistence type="inferred from homology"/>